<dbReference type="RefSeq" id="WP_117390197.1">
    <property type="nucleotide sequence ID" value="NZ_QWDC01000001.1"/>
</dbReference>
<dbReference type="InterPro" id="IPR025921">
    <property type="entry name" value="HmuY"/>
</dbReference>
<dbReference type="EMBL" id="QWDC01000001">
    <property type="protein sequence ID" value="RFZ94636.1"/>
    <property type="molecule type" value="Genomic_DNA"/>
</dbReference>
<feature type="chain" id="PRO_5016779475" description="HmuY protein" evidence="1">
    <location>
        <begin position="24"/>
        <end position="200"/>
    </location>
</feature>
<evidence type="ECO:0000313" key="3">
    <source>
        <dbReference type="Proteomes" id="UP000264217"/>
    </source>
</evidence>
<keyword evidence="1" id="KW-0732">Signal</keyword>
<gene>
    <name evidence="2" type="ORF">D0C36_03585</name>
</gene>
<dbReference type="Pfam" id="PF14064">
    <property type="entry name" value="HmuY"/>
    <property type="match status" value="1"/>
</dbReference>
<accession>A0A372NX00</accession>
<protein>
    <recommendedName>
        <fullName evidence="4">HmuY protein</fullName>
    </recommendedName>
</protein>
<feature type="signal peptide" evidence="1">
    <location>
        <begin position="1"/>
        <end position="23"/>
    </location>
</feature>
<dbReference type="Proteomes" id="UP000264217">
    <property type="component" value="Unassembled WGS sequence"/>
</dbReference>
<evidence type="ECO:0000256" key="1">
    <source>
        <dbReference type="SAM" id="SignalP"/>
    </source>
</evidence>
<dbReference type="OrthoDB" id="5510929at2"/>
<dbReference type="CDD" id="cd12105">
    <property type="entry name" value="HmuY"/>
    <property type="match status" value="1"/>
</dbReference>
<reference evidence="2 3" key="1">
    <citation type="submission" date="2018-08" db="EMBL/GenBank/DDBJ databases">
        <title>Mucilaginibacter sp. MYSH2.</title>
        <authorList>
            <person name="Seo T."/>
        </authorList>
    </citation>
    <scope>NUCLEOTIDE SEQUENCE [LARGE SCALE GENOMIC DNA]</scope>
    <source>
        <strain evidence="2 3">MYSH2</strain>
    </source>
</reference>
<dbReference type="AlphaFoldDB" id="A0A372NX00"/>
<organism evidence="2 3">
    <name type="scientific">Mucilaginibacter conchicola</name>
    <dbReference type="NCBI Taxonomy" id="2303333"/>
    <lineage>
        <taxon>Bacteria</taxon>
        <taxon>Pseudomonadati</taxon>
        <taxon>Bacteroidota</taxon>
        <taxon>Sphingobacteriia</taxon>
        <taxon>Sphingobacteriales</taxon>
        <taxon>Sphingobacteriaceae</taxon>
        <taxon>Mucilaginibacter</taxon>
    </lineage>
</organism>
<dbReference type="PROSITE" id="PS51257">
    <property type="entry name" value="PROKAR_LIPOPROTEIN"/>
    <property type="match status" value="1"/>
</dbReference>
<comment type="caution">
    <text evidence="2">The sequence shown here is derived from an EMBL/GenBank/DDBJ whole genome shotgun (WGS) entry which is preliminary data.</text>
</comment>
<name>A0A372NX00_9SPHI</name>
<proteinExistence type="predicted"/>
<keyword evidence="3" id="KW-1185">Reference proteome</keyword>
<sequence>MKHTTKKSVFVLLIAALSFASCSKDKTETVTPETPATVTVKNDIDASAGIVYYNLTTGTVVDAADAATTKWDVAFTGTNNMPVITANKTSGSAQIVASAFDDVKEAPADGYQAAGTALADFQTWATYTAMTAPMHAVLAKTDATIVIKTPDGKYAKLQVINFYSGHPDTTTPEFANLQTRPKFGFYSIRYAIQTSGSRKF</sequence>
<evidence type="ECO:0008006" key="4">
    <source>
        <dbReference type="Google" id="ProtNLM"/>
    </source>
</evidence>
<evidence type="ECO:0000313" key="2">
    <source>
        <dbReference type="EMBL" id="RFZ94636.1"/>
    </source>
</evidence>